<evidence type="ECO:0008006" key="2">
    <source>
        <dbReference type="Google" id="ProtNLM"/>
    </source>
</evidence>
<sequence>IGEIIPKVIEKIVKGKPIKAREGSGYGGLVDTWNSLVGKEIAAHTRIKGFKKKVLYILVDSSPHLSHLLMEKETILRRLEELIPEVKEIKFKAK</sequence>
<dbReference type="Pfam" id="PF05258">
    <property type="entry name" value="DciA"/>
    <property type="match status" value="1"/>
</dbReference>
<accession>X1QSY8</accession>
<comment type="caution">
    <text evidence="1">The sequence shown here is derived from an EMBL/GenBank/DDBJ whole genome shotgun (WGS) entry which is preliminary data.</text>
</comment>
<dbReference type="PANTHER" id="PTHR36456:SF1">
    <property type="entry name" value="UPF0232 PROTEIN SCO3875"/>
    <property type="match status" value="1"/>
</dbReference>
<evidence type="ECO:0000313" key="1">
    <source>
        <dbReference type="EMBL" id="GAI46384.1"/>
    </source>
</evidence>
<name>X1QSY8_9ZZZZ</name>
<feature type="non-terminal residue" evidence="1">
    <location>
        <position position="1"/>
    </location>
</feature>
<dbReference type="EMBL" id="BARV01024436">
    <property type="protein sequence ID" value="GAI46384.1"/>
    <property type="molecule type" value="Genomic_DNA"/>
</dbReference>
<dbReference type="InterPro" id="IPR007922">
    <property type="entry name" value="DciA-like"/>
</dbReference>
<proteinExistence type="predicted"/>
<reference evidence="1" key="1">
    <citation type="journal article" date="2014" name="Front. Microbiol.">
        <title>High frequency of phylogenetically diverse reductive dehalogenase-homologous genes in deep subseafloor sedimentary metagenomes.</title>
        <authorList>
            <person name="Kawai M."/>
            <person name="Futagami T."/>
            <person name="Toyoda A."/>
            <person name="Takaki Y."/>
            <person name="Nishi S."/>
            <person name="Hori S."/>
            <person name="Arai W."/>
            <person name="Tsubouchi T."/>
            <person name="Morono Y."/>
            <person name="Uchiyama I."/>
            <person name="Ito T."/>
            <person name="Fujiyama A."/>
            <person name="Inagaki F."/>
            <person name="Takami H."/>
        </authorList>
    </citation>
    <scope>NUCLEOTIDE SEQUENCE</scope>
    <source>
        <strain evidence="1">Expedition CK06-06</strain>
    </source>
</reference>
<organism evidence="1">
    <name type="scientific">marine sediment metagenome</name>
    <dbReference type="NCBI Taxonomy" id="412755"/>
    <lineage>
        <taxon>unclassified sequences</taxon>
        <taxon>metagenomes</taxon>
        <taxon>ecological metagenomes</taxon>
    </lineage>
</organism>
<gene>
    <name evidence="1" type="ORF">S06H3_39889</name>
</gene>
<dbReference type="PANTHER" id="PTHR36456">
    <property type="entry name" value="UPF0232 PROTEIN SCO3875"/>
    <property type="match status" value="1"/>
</dbReference>
<dbReference type="AlphaFoldDB" id="X1QSY8"/>
<protein>
    <recommendedName>
        <fullName evidence="2">DUF721 domain-containing protein</fullName>
    </recommendedName>
</protein>